<dbReference type="EMBL" id="BDSA01000001">
    <property type="protein sequence ID" value="GBE58666.1"/>
    <property type="molecule type" value="Genomic_DNA"/>
</dbReference>
<evidence type="ECO:0000256" key="1">
    <source>
        <dbReference type="SAM" id="MobiDB-lite"/>
    </source>
</evidence>
<protein>
    <submittedName>
        <fullName evidence="2">Midasin, putative</fullName>
    </submittedName>
</protein>
<dbReference type="Proteomes" id="UP000236319">
    <property type="component" value="Unassembled WGS sequence"/>
</dbReference>
<reference evidence="2 3" key="1">
    <citation type="journal article" date="2017" name="BMC Genomics">
        <title>Whole-genome assembly of Babesia ovata and comparative genomics between closely related pathogens.</title>
        <authorList>
            <person name="Yamagishi J."/>
            <person name="Asada M."/>
            <person name="Hakimi H."/>
            <person name="Tanaka T.Q."/>
            <person name="Sugimoto C."/>
            <person name="Kawazu S."/>
        </authorList>
    </citation>
    <scope>NUCLEOTIDE SEQUENCE [LARGE SCALE GENOMIC DNA]</scope>
    <source>
        <strain evidence="2 3">Miyake</strain>
    </source>
</reference>
<dbReference type="GeneID" id="39872436"/>
<accession>A0A2H6K6Q0</accession>
<dbReference type="AlphaFoldDB" id="A0A2H6K6Q0"/>
<gene>
    <name evidence="2" type="ORF">BOVATA_001590</name>
</gene>
<dbReference type="VEuPathDB" id="PiroplasmaDB:BOVATA_001590"/>
<keyword evidence="3" id="KW-1185">Reference proteome</keyword>
<name>A0A2H6K6Q0_9APIC</name>
<comment type="caution">
    <text evidence="2">The sequence shown here is derived from an EMBL/GenBank/DDBJ whole genome shotgun (WGS) entry which is preliminary data.</text>
</comment>
<evidence type="ECO:0000313" key="3">
    <source>
        <dbReference type="Proteomes" id="UP000236319"/>
    </source>
</evidence>
<sequence length="532" mass="56576">MTLRRAEQHLVVANQKEGVHVPVRDVEERDSAVLLDVNAPHDGVALDGVGIEHGEPHVSGETEAVRSDVEADVEVRGVSSSLVAVRIVVRFDVPLVVQDIATPEGHGEVALALSLGGGDVHHVHSLRRHDVTVDEGKVLAGLEVAAVDGLKDKQSAVSLHLLERGITLPIVCEVLEPHGVALQRFLGIFVFEHRCERDVLEKRLGSHVREDIHVARLVEVGGGPLAALVEATHSEMVLVGALERAHDGFHRVADTNFPGLALNLDRPDDAADPDVDVSYDELCDEDVDVSWDDEGVVVCDDDGVWDDEDVSDDEAGLSEGDDASDVEDGVSVDGEASDDDDVSVDAGASDEAVVWEDEVDASVEAVVVSEDIRVADDDASYNELYHDDHELPPDEPVAVSFDVEVSDDDGAMVDEDVSDDNDDVSVDEVEAVVVSVDGSVSDDGADAPLCSPSSISSKPSSLSLELWWRPSSTSVSNSSSMLRKSSKPILGGLFTEAGVSTGFDGFASTIVGLSTLTELCLSEIAFNLSRIC</sequence>
<proteinExistence type="predicted"/>
<evidence type="ECO:0000313" key="2">
    <source>
        <dbReference type="EMBL" id="GBE58666.1"/>
    </source>
</evidence>
<feature type="compositionally biased region" description="Acidic residues" evidence="1">
    <location>
        <begin position="301"/>
        <end position="343"/>
    </location>
</feature>
<organism evidence="2 3">
    <name type="scientific">Babesia ovata</name>
    <dbReference type="NCBI Taxonomy" id="189622"/>
    <lineage>
        <taxon>Eukaryota</taxon>
        <taxon>Sar</taxon>
        <taxon>Alveolata</taxon>
        <taxon>Apicomplexa</taxon>
        <taxon>Aconoidasida</taxon>
        <taxon>Piroplasmida</taxon>
        <taxon>Babesiidae</taxon>
        <taxon>Babesia</taxon>
    </lineage>
</organism>
<dbReference type="RefSeq" id="XP_028864909.1">
    <property type="nucleotide sequence ID" value="XM_029009076.1"/>
</dbReference>
<feature type="region of interest" description="Disordered" evidence="1">
    <location>
        <begin position="301"/>
        <end position="345"/>
    </location>
</feature>